<protein>
    <recommendedName>
        <fullName evidence="4">Transmembrane protein</fullName>
    </recommendedName>
</protein>
<feature type="transmembrane region" description="Helical" evidence="1">
    <location>
        <begin position="40"/>
        <end position="57"/>
    </location>
</feature>
<evidence type="ECO:0000313" key="2">
    <source>
        <dbReference type="EMBL" id="MEF2154707.1"/>
    </source>
</evidence>
<keyword evidence="1" id="KW-1133">Transmembrane helix</keyword>
<feature type="transmembrane region" description="Helical" evidence="1">
    <location>
        <begin position="125"/>
        <end position="141"/>
    </location>
</feature>
<reference evidence="2 3" key="1">
    <citation type="submission" date="2024-01" db="EMBL/GenBank/DDBJ databases">
        <title>Novel species of the genus Luteimonas isolated from rivers.</title>
        <authorList>
            <person name="Lu H."/>
        </authorList>
    </citation>
    <scope>NUCLEOTIDE SEQUENCE [LARGE SCALE GENOMIC DNA]</scope>
    <source>
        <strain evidence="2 3">FXH3W</strain>
    </source>
</reference>
<evidence type="ECO:0008006" key="4">
    <source>
        <dbReference type="Google" id="ProtNLM"/>
    </source>
</evidence>
<dbReference type="Proteomes" id="UP001356170">
    <property type="component" value="Unassembled WGS sequence"/>
</dbReference>
<dbReference type="RefSeq" id="WP_331689519.1">
    <property type="nucleotide sequence ID" value="NZ_JAZHBN010000004.1"/>
</dbReference>
<keyword evidence="1" id="KW-0812">Transmembrane</keyword>
<organism evidence="2 3">
    <name type="scientific">Aquilutibacter rugosus</name>
    <dbReference type="NCBI Taxonomy" id="3115820"/>
    <lineage>
        <taxon>Bacteria</taxon>
        <taxon>Pseudomonadati</taxon>
        <taxon>Pseudomonadota</taxon>
        <taxon>Gammaproteobacteria</taxon>
        <taxon>Lysobacterales</taxon>
        <taxon>Lysobacteraceae</taxon>
        <taxon>Aquilutibacter</taxon>
    </lineage>
</organism>
<name>A0ABU7UVU2_9GAMM</name>
<evidence type="ECO:0000313" key="3">
    <source>
        <dbReference type="Proteomes" id="UP001356170"/>
    </source>
</evidence>
<gene>
    <name evidence="2" type="ORF">V3390_00405</name>
</gene>
<dbReference type="EMBL" id="JAZHBO010000001">
    <property type="protein sequence ID" value="MEF2154707.1"/>
    <property type="molecule type" value="Genomic_DNA"/>
</dbReference>
<comment type="caution">
    <text evidence="2">The sequence shown here is derived from an EMBL/GenBank/DDBJ whole genome shotgun (WGS) entry which is preliminary data.</text>
</comment>
<keyword evidence="3" id="KW-1185">Reference proteome</keyword>
<feature type="transmembrane region" description="Helical" evidence="1">
    <location>
        <begin position="12"/>
        <end position="34"/>
    </location>
</feature>
<evidence type="ECO:0000256" key="1">
    <source>
        <dbReference type="SAM" id="Phobius"/>
    </source>
</evidence>
<sequence length="146" mass="16385">MNTSPSLSHPAVRWHMPVVLAFASVCFAAMWVFFAGATGSTLSWLAVLAAMDLAWFIRKLGWPYKDSRPVVTMLFTAATIALANYWMASVLYSLQHNPNILQALSHVGDPQILFKIRLMNTVTDWFWYAMALFIASMLASRPNRAT</sequence>
<feature type="transmembrane region" description="Helical" evidence="1">
    <location>
        <begin position="69"/>
        <end position="88"/>
    </location>
</feature>
<proteinExistence type="predicted"/>
<keyword evidence="1" id="KW-0472">Membrane</keyword>
<accession>A0ABU7UVU2</accession>